<protein>
    <submittedName>
        <fullName evidence="2">Uncharacterized protein</fullName>
    </submittedName>
</protein>
<proteinExistence type="predicted"/>
<comment type="caution">
    <text evidence="2">The sequence shown here is derived from an EMBL/GenBank/DDBJ whole genome shotgun (WGS) entry which is preliminary data.</text>
</comment>
<dbReference type="AlphaFoldDB" id="A0AAD2K6A3"/>
<dbReference type="EMBL" id="CAVNYO010000444">
    <property type="protein sequence ID" value="CAK5281529.1"/>
    <property type="molecule type" value="Genomic_DNA"/>
</dbReference>
<name>A0AAD2K6A3_9AGAR</name>
<evidence type="ECO:0000313" key="3">
    <source>
        <dbReference type="Proteomes" id="UP001295794"/>
    </source>
</evidence>
<feature type="non-terminal residue" evidence="2">
    <location>
        <position position="1"/>
    </location>
</feature>
<reference evidence="2" key="1">
    <citation type="submission" date="2023-11" db="EMBL/GenBank/DDBJ databases">
        <authorList>
            <person name="De Vega J J."/>
            <person name="De Vega J J."/>
        </authorList>
    </citation>
    <scope>NUCLEOTIDE SEQUENCE</scope>
</reference>
<feature type="region of interest" description="Disordered" evidence="1">
    <location>
        <begin position="340"/>
        <end position="384"/>
    </location>
</feature>
<sequence length="408" mass="41828">PHSRLFSSLFSFQTTHPPVMRSLSTTVTLLSLSATALAGSSCIAFDTTWNLLAFGFNGKDFNAGTSTSWSSGSATDITATGRPPFNGNNTKCYLAEFFNAIYVLGADTSKPSDIYIYDASAKSWSTQAITGGPDMTNYEAILDHDTNVFYALSKGETFSLDMASLKAAQSSSIAWIDQGPAGITTTNYDPVMAIAQNHIYLFGVPNVPAGNAAIFVIHFAFWQPGSQSYNGNFPDTHGQATSFFLDSVVQENIAFIPDDGSATYIVNVQFNTTNTMAGPSTVDSKAVYFASETALVQLASSGAVSWIPYNPTDASANSAAKWSTVQNLAAVAPAGSGSSASSSASGGSASTPAAGSPASQTAGAASKGASASATGSASQPSGSSAASRSVIVSSGSVLGMIAVALSLF</sequence>
<accession>A0AAD2K6A3</accession>
<keyword evidence="3" id="KW-1185">Reference proteome</keyword>
<organism evidence="2 3">
    <name type="scientific">Mycena citricolor</name>
    <dbReference type="NCBI Taxonomy" id="2018698"/>
    <lineage>
        <taxon>Eukaryota</taxon>
        <taxon>Fungi</taxon>
        <taxon>Dikarya</taxon>
        <taxon>Basidiomycota</taxon>
        <taxon>Agaricomycotina</taxon>
        <taxon>Agaricomycetes</taxon>
        <taxon>Agaricomycetidae</taxon>
        <taxon>Agaricales</taxon>
        <taxon>Marasmiineae</taxon>
        <taxon>Mycenaceae</taxon>
        <taxon>Mycena</taxon>
    </lineage>
</organism>
<gene>
    <name evidence="2" type="ORF">MYCIT1_LOCUS32720</name>
</gene>
<dbReference type="Proteomes" id="UP001295794">
    <property type="component" value="Unassembled WGS sequence"/>
</dbReference>
<evidence type="ECO:0000313" key="2">
    <source>
        <dbReference type="EMBL" id="CAK5281529.1"/>
    </source>
</evidence>
<evidence type="ECO:0000256" key="1">
    <source>
        <dbReference type="SAM" id="MobiDB-lite"/>
    </source>
</evidence>